<dbReference type="SUPFAM" id="SSF55874">
    <property type="entry name" value="ATPase domain of HSP90 chaperone/DNA topoisomerase II/histidine kinase"/>
    <property type="match status" value="1"/>
</dbReference>
<dbReference type="SUPFAM" id="SSF158472">
    <property type="entry name" value="HAMP domain-like"/>
    <property type="match status" value="1"/>
</dbReference>
<evidence type="ECO:0000256" key="7">
    <source>
        <dbReference type="ARBA" id="ARBA00022692"/>
    </source>
</evidence>
<dbReference type="Gene3D" id="6.10.340.10">
    <property type="match status" value="1"/>
</dbReference>
<keyword evidence="9 17" id="KW-0418">Kinase</keyword>
<keyword evidence="7 14" id="KW-0812">Transmembrane</keyword>
<dbReference type="PROSITE" id="PS50109">
    <property type="entry name" value="HIS_KIN"/>
    <property type="match status" value="1"/>
</dbReference>
<feature type="domain" description="Histidine kinase" evidence="15">
    <location>
        <begin position="416"/>
        <end position="637"/>
    </location>
</feature>
<dbReference type="InterPro" id="IPR004358">
    <property type="entry name" value="Sig_transdc_His_kin-like_C"/>
</dbReference>
<gene>
    <name evidence="17" type="ORF">UX48_C0019G0005</name>
</gene>
<keyword evidence="12" id="KW-0902">Two-component regulatory system</keyword>
<comment type="subcellular location">
    <subcellularLocation>
        <location evidence="2">Cell membrane</location>
        <topology evidence="2">Multi-pass membrane protein</topology>
    </subcellularLocation>
</comment>
<evidence type="ECO:0000256" key="8">
    <source>
        <dbReference type="ARBA" id="ARBA00022741"/>
    </source>
</evidence>
<dbReference type="AlphaFoldDB" id="A0A0G1PQZ6"/>
<dbReference type="CDD" id="cd00075">
    <property type="entry name" value="HATPase"/>
    <property type="match status" value="1"/>
</dbReference>
<evidence type="ECO:0000259" key="15">
    <source>
        <dbReference type="PROSITE" id="PS50109"/>
    </source>
</evidence>
<dbReference type="InterPro" id="IPR003660">
    <property type="entry name" value="HAMP_dom"/>
</dbReference>
<evidence type="ECO:0000256" key="5">
    <source>
        <dbReference type="ARBA" id="ARBA00022553"/>
    </source>
</evidence>
<evidence type="ECO:0000256" key="12">
    <source>
        <dbReference type="ARBA" id="ARBA00023012"/>
    </source>
</evidence>
<evidence type="ECO:0000259" key="16">
    <source>
        <dbReference type="PROSITE" id="PS50885"/>
    </source>
</evidence>
<evidence type="ECO:0000256" key="10">
    <source>
        <dbReference type="ARBA" id="ARBA00022840"/>
    </source>
</evidence>
<dbReference type="EMBL" id="LCMJ01000019">
    <property type="protein sequence ID" value="KKU35067.1"/>
    <property type="molecule type" value="Genomic_DNA"/>
</dbReference>
<proteinExistence type="predicted"/>
<evidence type="ECO:0000256" key="14">
    <source>
        <dbReference type="SAM" id="Phobius"/>
    </source>
</evidence>
<dbReference type="CDD" id="cd06225">
    <property type="entry name" value="HAMP"/>
    <property type="match status" value="1"/>
</dbReference>
<comment type="catalytic activity">
    <reaction evidence="1">
        <text>ATP + protein L-histidine = ADP + protein N-phospho-L-histidine.</text>
        <dbReference type="EC" id="2.7.13.3"/>
    </reaction>
</comment>
<dbReference type="InterPro" id="IPR036890">
    <property type="entry name" value="HATPase_C_sf"/>
</dbReference>
<dbReference type="InterPro" id="IPR003661">
    <property type="entry name" value="HisK_dim/P_dom"/>
</dbReference>
<dbReference type="SMART" id="SM00304">
    <property type="entry name" value="HAMP"/>
    <property type="match status" value="1"/>
</dbReference>
<evidence type="ECO:0000256" key="11">
    <source>
        <dbReference type="ARBA" id="ARBA00022989"/>
    </source>
</evidence>
<dbReference type="InterPro" id="IPR050398">
    <property type="entry name" value="HssS/ArlS-like"/>
</dbReference>
<feature type="transmembrane region" description="Helical" evidence="14">
    <location>
        <begin position="302"/>
        <end position="325"/>
    </location>
</feature>
<organism evidence="17 18">
    <name type="scientific">Candidatus Azambacteria bacterium GW2011_GWB1_46_27</name>
    <dbReference type="NCBI Taxonomy" id="1618617"/>
    <lineage>
        <taxon>Bacteria</taxon>
        <taxon>Candidatus Azamiibacteriota</taxon>
    </lineage>
</organism>
<name>A0A0G1PQZ6_9BACT</name>
<dbReference type="CDD" id="cd00082">
    <property type="entry name" value="HisKA"/>
    <property type="match status" value="1"/>
</dbReference>
<keyword evidence="8" id="KW-0547">Nucleotide-binding</keyword>
<evidence type="ECO:0000256" key="1">
    <source>
        <dbReference type="ARBA" id="ARBA00000085"/>
    </source>
</evidence>
<evidence type="ECO:0000256" key="3">
    <source>
        <dbReference type="ARBA" id="ARBA00012438"/>
    </source>
</evidence>
<dbReference type="Gene3D" id="3.30.565.10">
    <property type="entry name" value="Histidine kinase-like ATPase, C-terminal domain"/>
    <property type="match status" value="1"/>
</dbReference>
<dbReference type="InterPro" id="IPR005467">
    <property type="entry name" value="His_kinase_dom"/>
</dbReference>
<dbReference type="SUPFAM" id="SSF47384">
    <property type="entry name" value="Homodimeric domain of signal transducing histidine kinase"/>
    <property type="match status" value="1"/>
</dbReference>
<dbReference type="Gene3D" id="3.30.450.20">
    <property type="entry name" value="PAS domain"/>
    <property type="match status" value="1"/>
</dbReference>
<dbReference type="EC" id="2.7.13.3" evidence="3"/>
<protein>
    <recommendedName>
        <fullName evidence="3">histidine kinase</fullName>
        <ecNumber evidence="3">2.7.13.3</ecNumber>
    </recommendedName>
</protein>
<dbReference type="FunFam" id="3.30.565.10:FF:000006">
    <property type="entry name" value="Sensor histidine kinase WalK"/>
    <property type="match status" value="1"/>
</dbReference>
<dbReference type="GO" id="GO:0005524">
    <property type="term" value="F:ATP binding"/>
    <property type="evidence" value="ECO:0007669"/>
    <property type="project" value="UniProtKB-KW"/>
</dbReference>
<dbReference type="PANTHER" id="PTHR45528:SF1">
    <property type="entry name" value="SENSOR HISTIDINE KINASE CPXA"/>
    <property type="match status" value="1"/>
</dbReference>
<evidence type="ECO:0000256" key="2">
    <source>
        <dbReference type="ARBA" id="ARBA00004651"/>
    </source>
</evidence>
<dbReference type="Pfam" id="PF00672">
    <property type="entry name" value="HAMP"/>
    <property type="match status" value="1"/>
</dbReference>
<accession>A0A0G1PQZ6</accession>
<dbReference type="PROSITE" id="PS50885">
    <property type="entry name" value="HAMP"/>
    <property type="match status" value="1"/>
</dbReference>
<keyword evidence="6" id="KW-0808">Transferase</keyword>
<sequence>MSKKFTSSLWFKLFFSFLAVFAVSVSISNYLSYRTAKENLTERIKSDVRQIAEAKEGLLLDFISQSGKRVVDFSSDGFIRDSAAKIVAGENGGVAGDLNRHLNKNKMSLDPTIFGINVTDLNGRIIASTMESELGRDESKDDYFVEAKQLAYGQSYVSDVMFSHHFNKDVSHFAVLAPLTEKETGEKLGFIINYIDGDELTIILNGSPRLFERDEKTDTDIYLVNKDGLLISKVGTLKNGVLKQIVDSEPVMKCKSGEEMSDVYYAGWRGMSVIGASKCLANGWTLLAEIDNDTAFAGLSNIGIQVLFSSLLLLVVGMSFIFFLIRGIVKPVNLLSEVTKRIAAGDLSQKVKAGTKDEIGELADSFQTMTQKLLEKEMLLRVHRYRDRVSHELTSEVISQLELVGIEKTKGEFISIASHQLRTPLTSMKWLSDLILGGYAGSLTEEQKELIMGIRESNERLIALVRDLLSTSRLEGGRLELNLKETELLSFLQQIIDELAPQIQKRRHELIFEKPAALPRIRVDQELTKHTFLNLLTNAIRYTKPGGKIVVSVNEDAAKGRVTVAIKDNGIGIPESFQKKIFERFARTQEAILMEPDGTGLGVYIAKKAVEAQGGAIWFESKPGVGTTFYFSLPIKL</sequence>
<dbReference type="Pfam" id="PF00512">
    <property type="entry name" value="HisKA"/>
    <property type="match status" value="1"/>
</dbReference>
<evidence type="ECO:0000256" key="4">
    <source>
        <dbReference type="ARBA" id="ARBA00022475"/>
    </source>
</evidence>
<keyword evidence="4" id="KW-1003">Cell membrane</keyword>
<evidence type="ECO:0000313" key="18">
    <source>
        <dbReference type="Proteomes" id="UP000034067"/>
    </source>
</evidence>
<keyword evidence="13 14" id="KW-0472">Membrane</keyword>
<dbReference type="Gene3D" id="1.10.287.130">
    <property type="match status" value="1"/>
</dbReference>
<dbReference type="SMART" id="SM00387">
    <property type="entry name" value="HATPase_c"/>
    <property type="match status" value="1"/>
</dbReference>
<evidence type="ECO:0000256" key="6">
    <source>
        <dbReference type="ARBA" id="ARBA00022679"/>
    </source>
</evidence>
<reference evidence="17 18" key="1">
    <citation type="journal article" date="2015" name="Nature">
        <title>rRNA introns, odd ribosomes, and small enigmatic genomes across a large radiation of phyla.</title>
        <authorList>
            <person name="Brown C.T."/>
            <person name="Hug L.A."/>
            <person name="Thomas B.C."/>
            <person name="Sharon I."/>
            <person name="Castelle C.J."/>
            <person name="Singh A."/>
            <person name="Wilkins M.J."/>
            <person name="Williams K.H."/>
            <person name="Banfield J.F."/>
        </authorList>
    </citation>
    <scope>NUCLEOTIDE SEQUENCE [LARGE SCALE GENOMIC DNA]</scope>
</reference>
<dbReference type="PRINTS" id="PR00344">
    <property type="entry name" value="BCTRLSENSOR"/>
</dbReference>
<dbReference type="GO" id="GO:0000155">
    <property type="term" value="F:phosphorelay sensor kinase activity"/>
    <property type="evidence" value="ECO:0007669"/>
    <property type="project" value="InterPro"/>
</dbReference>
<keyword evidence="11 14" id="KW-1133">Transmembrane helix</keyword>
<evidence type="ECO:0000313" key="17">
    <source>
        <dbReference type="EMBL" id="KKU35067.1"/>
    </source>
</evidence>
<dbReference type="InterPro" id="IPR003594">
    <property type="entry name" value="HATPase_dom"/>
</dbReference>
<evidence type="ECO:0000256" key="13">
    <source>
        <dbReference type="ARBA" id="ARBA00023136"/>
    </source>
</evidence>
<feature type="domain" description="HAMP" evidence="16">
    <location>
        <begin position="326"/>
        <end position="378"/>
    </location>
</feature>
<dbReference type="Pfam" id="PF02518">
    <property type="entry name" value="HATPase_c"/>
    <property type="match status" value="1"/>
</dbReference>
<dbReference type="GO" id="GO:0005886">
    <property type="term" value="C:plasma membrane"/>
    <property type="evidence" value="ECO:0007669"/>
    <property type="project" value="UniProtKB-SubCell"/>
</dbReference>
<dbReference type="PANTHER" id="PTHR45528">
    <property type="entry name" value="SENSOR HISTIDINE KINASE CPXA"/>
    <property type="match status" value="1"/>
</dbReference>
<dbReference type="SMART" id="SM00388">
    <property type="entry name" value="HisKA"/>
    <property type="match status" value="1"/>
</dbReference>
<keyword evidence="10" id="KW-0067">ATP-binding</keyword>
<evidence type="ECO:0000256" key="9">
    <source>
        <dbReference type="ARBA" id="ARBA00022777"/>
    </source>
</evidence>
<keyword evidence="5" id="KW-0597">Phosphoprotein</keyword>
<dbReference type="Proteomes" id="UP000034067">
    <property type="component" value="Unassembled WGS sequence"/>
</dbReference>
<dbReference type="InterPro" id="IPR036097">
    <property type="entry name" value="HisK_dim/P_sf"/>
</dbReference>
<comment type="caution">
    <text evidence="17">The sequence shown here is derived from an EMBL/GenBank/DDBJ whole genome shotgun (WGS) entry which is preliminary data.</text>
</comment>